<protein>
    <submittedName>
        <fullName evidence="1">Uncharacterized protein</fullName>
    </submittedName>
</protein>
<accession>A0A2P2R2L4</accession>
<evidence type="ECO:0000313" key="1">
    <source>
        <dbReference type="EMBL" id="MBX73482.1"/>
    </source>
</evidence>
<dbReference type="EMBL" id="GGEC01092998">
    <property type="protein sequence ID" value="MBX73482.1"/>
    <property type="molecule type" value="Transcribed_RNA"/>
</dbReference>
<organism evidence="1">
    <name type="scientific">Rhizophora mucronata</name>
    <name type="common">Asiatic mangrove</name>
    <dbReference type="NCBI Taxonomy" id="61149"/>
    <lineage>
        <taxon>Eukaryota</taxon>
        <taxon>Viridiplantae</taxon>
        <taxon>Streptophyta</taxon>
        <taxon>Embryophyta</taxon>
        <taxon>Tracheophyta</taxon>
        <taxon>Spermatophyta</taxon>
        <taxon>Magnoliopsida</taxon>
        <taxon>eudicotyledons</taxon>
        <taxon>Gunneridae</taxon>
        <taxon>Pentapetalae</taxon>
        <taxon>rosids</taxon>
        <taxon>fabids</taxon>
        <taxon>Malpighiales</taxon>
        <taxon>Rhizophoraceae</taxon>
        <taxon>Rhizophora</taxon>
    </lineage>
</organism>
<proteinExistence type="predicted"/>
<reference evidence="1" key="1">
    <citation type="submission" date="2018-02" db="EMBL/GenBank/DDBJ databases">
        <title>Rhizophora mucronata_Transcriptome.</title>
        <authorList>
            <person name="Meera S.P."/>
            <person name="Sreeshan A."/>
            <person name="Augustine A."/>
        </authorList>
    </citation>
    <scope>NUCLEOTIDE SEQUENCE</scope>
    <source>
        <tissue evidence="1">Leaf</tissue>
    </source>
</reference>
<sequence>MSPLHRTNKSKPIKYTYFRVRWFQSFHCLNYSNLSTDYLTFLQGNHLNAVAFGSPPLPVLLSSISVHHLM</sequence>
<dbReference type="AlphaFoldDB" id="A0A2P2R2L4"/>
<name>A0A2P2R2L4_RHIMU</name>